<reference evidence="1 2" key="1">
    <citation type="journal article" date="2005" name="PLoS Biol.">
        <title>The genomes of Oryza sativa: a history of duplications.</title>
        <authorList>
            <person name="Yu J."/>
            <person name="Wang J."/>
            <person name="Lin W."/>
            <person name="Li S."/>
            <person name="Li H."/>
            <person name="Zhou J."/>
            <person name="Ni P."/>
            <person name="Dong W."/>
            <person name="Hu S."/>
            <person name="Zeng C."/>
            <person name="Zhang J."/>
            <person name="Zhang Y."/>
            <person name="Li R."/>
            <person name="Xu Z."/>
            <person name="Li S."/>
            <person name="Li X."/>
            <person name="Zheng H."/>
            <person name="Cong L."/>
            <person name="Lin L."/>
            <person name="Yin J."/>
            <person name="Geng J."/>
            <person name="Li G."/>
            <person name="Shi J."/>
            <person name="Liu J."/>
            <person name="Lv H."/>
            <person name="Li J."/>
            <person name="Wang J."/>
            <person name="Deng Y."/>
            <person name="Ran L."/>
            <person name="Shi X."/>
            <person name="Wang X."/>
            <person name="Wu Q."/>
            <person name="Li C."/>
            <person name="Ren X."/>
            <person name="Wang J."/>
            <person name="Wang X."/>
            <person name="Li D."/>
            <person name="Liu D."/>
            <person name="Zhang X."/>
            <person name="Ji Z."/>
            <person name="Zhao W."/>
            <person name="Sun Y."/>
            <person name="Zhang Z."/>
            <person name="Bao J."/>
            <person name="Han Y."/>
            <person name="Dong L."/>
            <person name="Ji J."/>
            <person name="Chen P."/>
            <person name="Wu S."/>
            <person name="Liu J."/>
            <person name="Xiao Y."/>
            <person name="Bu D."/>
            <person name="Tan J."/>
            <person name="Yang L."/>
            <person name="Ye C."/>
            <person name="Zhang J."/>
            <person name="Xu J."/>
            <person name="Zhou Y."/>
            <person name="Yu Y."/>
            <person name="Zhang B."/>
            <person name="Zhuang S."/>
            <person name="Wei H."/>
            <person name="Liu B."/>
            <person name="Lei M."/>
            <person name="Yu H."/>
            <person name="Li Y."/>
            <person name="Xu H."/>
            <person name="Wei S."/>
            <person name="He X."/>
            <person name="Fang L."/>
            <person name="Zhang Z."/>
            <person name="Zhang Y."/>
            <person name="Huang X."/>
            <person name="Su Z."/>
            <person name="Tong W."/>
            <person name="Li J."/>
            <person name="Tong Z."/>
            <person name="Li S."/>
            <person name="Ye J."/>
            <person name="Wang L."/>
            <person name="Fang L."/>
            <person name="Lei T."/>
            <person name="Chen C."/>
            <person name="Chen H."/>
            <person name="Xu Z."/>
            <person name="Li H."/>
            <person name="Huang H."/>
            <person name="Zhang F."/>
            <person name="Xu H."/>
            <person name="Li N."/>
            <person name="Zhao C."/>
            <person name="Li S."/>
            <person name="Dong L."/>
            <person name="Huang Y."/>
            <person name="Li L."/>
            <person name="Xi Y."/>
            <person name="Qi Q."/>
            <person name="Li W."/>
            <person name="Zhang B."/>
            <person name="Hu W."/>
            <person name="Zhang Y."/>
            <person name="Tian X."/>
            <person name="Jiao Y."/>
            <person name="Liang X."/>
            <person name="Jin J."/>
            <person name="Gao L."/>
            <person name="Zheng W."/>
            <person name="Hao B."/>
            <person name="Liu S."/>
            <person name="Wang W."/>
            <person name="Yuan L."/>
            <person name="Cao M."/>
            <person name="McDermott J."/>
            <person name="Samudrala R."/>
            <person name="Wang J."/>
            <person name="Wong G.K."/>
            <person name="Yang H."/>
        </authorList>
    </citation>
    <scope>NUCLEOTIDE SEQUENCE [LARGE SCALE GENOMIC DNA]</scope>
    <source>
        <strain evidence="2">cv. 93-11</strain>
    </source>
</reference>
<accession>A2Y3Y6</accession>
<dbReference type="EMBL" id="CM000130">
    <property type="protein sequence ID" value="EAY97796.1"/>
    <property type="molecule type" value="Genomic_DNA"/>
</dbReference>
<dbReference type="OMA" id="WNDLRPF"/>
<gene>
    <name evidence="1" type="ORF">OsI_19716</name>
</gene>
<dbReference type="Proteomes" id="UP000007015">
    <property type="component" value="Chromosome 5"/>
</dbReference>
<dbReference type="Gramene" id="BGIOSGA019741-TA">
    <property type="protein sequence ID" value="BGIOSGA019741-PA"/>
    <property type="gene ID" value="BGIOSGA019741"/>
</dbReference>
<keyword evidence="2" id="KW-1185">Reference proteome</keyword>
<sequence>MVTERRRGGVQMSISTKAMIAATRSPMRLNAASSSDSSVQHTLPISALAEEDQITNLLVIGVWNDLRPFTFFTVSCATGDFVAVNSMMVADGEMR</sequence>
<protein>
    <submittedName>
        <fullName evidence="1">Uncharacterized protein</fullName>
    </submittedName>
</protein>
<organism evidence="1 2">
    <name type="scientific">Oryza sativa subsp. indica</name>
    <name type="common">Rice</name>
    <dbReference type="NCBI Taxonomy" id="39946"/>
    <lineage>
        <taxon>Eukaryota</taxon>
        <taxon>Viridiplantae</taxon>
        <taxon>Streptophyta</taxon>
        <taxon>Embryophyta</taxon>
        <taxon>Tracheophyta</taxon>
        <taxon>Spermatophyta</taxon>
        <taxon>Magnoliopsida</taxon>
        <taxon>Liliopsida</taxon>
        <taxon>Poales</taxon>
        <taxon>Poaceae</taxon>
        <taxon>BOP clade</taxon>
        <taxon>Oryzoideae</taxon>
        <taxon>Oryzeae</taxon>
        <taxon>Oryzinae</taxon>
        <taxon>Oryza</taxon>
        <taxon>Oryza sativa</taxon>
    </lineage>
</organism>
<name>A2Y3Y6_ORYSI</name>
<evidence type="ECO:0000313" key="1">
    <source>
        <dbReference type="EMBL" id="EAY97796.1"/>
    </source>
</evidence>
<proteinExistence type="predicted"/>
<evidence type="ECO:0000313" key="2">
    <source>
        <dbReference type="Proteomes" id="UP000007015"/>
    </source>
</evidence>
<dbReference type="HOGENOM" id="CLU_2376594_0_0_1"/>
<dbReference type="AlphaFoldDB" id="A2Y3Y6"/>